<dbReference type="EMBL" id="KT719235">
    <property type="protein sequence ID" value="ANA91301.1"/>
    <property type="molecule type" value="Genomic_DNA"/>
</dbReference>
<evidence type="ECO:0000256" key="1">
    <source>
        <dbReference type="ARBA" id="ARBA00004229"/>
    </source>
</evidence>
<keyword evidence="5 8" id="KW-0507">mRNA processing</keyword>
<dbReference type="PANTHER" id="PTHR34811:SF1">
    <property type="entry name" value="MATURASE K"/>
    <property type="match status" value="1"/>
</dbReference>
<comment type="similarity">
    <text evidence="2 8">Belongs to the intron maturase 2 family. MatK subfamily.</text>
</comment>
<keyword evidence="4 9" id="KW-0934">Plastid</keyword>
<evidence type="ECO:0000256" key="8">
    <source>
        <dbReference type="HAMAP-Rule" id="MF_01390"/>
    </source>
</evidence>
<dbReference type="Pfam" id="PF01824">
    <property type="entry name" value="MatK_N"/>
    <property type="match status" value="1"/>
</dbReference>
<protein>
    <recommendedName>
        <fullName evidence="8">Maturase K</fullName>
    </recommendedName>
    <alternativeName>
        <fullName evidence="8">Intron maturase</fullName>
    </alternativeName>
</protein>
<evidence type="ECO:0000259" key="10">
    <source>
        <dbReference type="Pfam" id="PF01348"/>
    </source>
</evidence>
<dbReference type="RefSeq" id="YP_009449773.1">
    <property type="nucleotide sequence ID" value="NC_036658.1"/>
</dbReference>
<dbReference type="GO" id="GO:0008380">
    <property type="term" value="P:RNA splicing"/>
    <property type="evidence" value="ECO:0007669"/>
    <property type="project" value="UniProtKB-UniRule"/>
</dbReference>
<dbReference type="GO" id="GO:0003723">
    <property type="term" value="F:RNA binding"/>
    <property type="evidence" value="ECO:0007669"/>
    <property type="project" value="UniProtKB-KW"/>
</dbReference>
<keyword evidence="7 8" id="KW-0694">RNA-binding</keyword>
<dbReference type="GO" id="GO:0009507">
    <property type="term" value="C:chloroplast"/>
    <property type="evidence" value="ECO:0007669"/>
    <property type="project" value="UniProtKB-SubCell"/>
</dbReference>
<evidence type="ECO:0000256" key="7">
    <source>
        <dbReference type="ARBA" id="ARBA00022884"/>
    </source>
</evidence>
<comment type="function">
    <text evidence="8 9">Usually encoded in the trnK tRNA gene intron. Probably assists in splicing its own and other chloroplast group II introns.</text>
</comment>
<evidence type="ECO:0000313" key="12">
    <source>
        <dbReference type="EMBL" id="ANA91301.1"/>
    </source>
</evidence>
<gene>
    <name evidence="8 12" type="primary">matK</name>
    <name evidence="12" type="ORF">TaleCp002</name>
</gene>
<dbReference type="PANTHER" id="PTHR34811">
    <property type="entry name" value="MATURASE K"/>
    <property type="match status" value="1"/>
</dbReference>
<evidence type="ECO:0000256" key="3">
    <source>
        <dbReference type="ARBA" id="ARBA00022528"/>
    </source>
</evidence>
<evidence type="ECO:0000256" key="4">
    <source>
        <dbReference type="ARBA" id="ARBA00022640"/>
    </source>
</evidence>
<evidence type="ECO:0000256" key="5">
    <source>
        <dbReference type="ARBA" id="ARBA00022664"/>
    </source>
</evidence>
<name>A0A2H4DWD4_9LILI</name>
<feature type="domain" description="Maturase MatK N-terminal" evidence="11">
    <location>
        <begin position="10"/>
        <end position="343"/>
    </location>
</feature>
<dbReference type="GeneID" id="35447048"/>
<dbReference type="HAMAP" id="MF_01390">
    <property type="entry name" value="MatK"/>
    <property type="match status" value="1"/>
</dbReference>
<comment type="subcellular location">
    <subcellularLocation>
        <location evidence="1 8">Plastid</location>
        <location evidence="1 8">Chloroplast</location>
    </subcellularLocation>
</comment>
<dbReference type="GO" id="GO:0006397">
    <property type="term" value="P:mRNA processing"/>
    <property type="evidence" value="ECO:0007669"/>
    <property type="project" value="UniProtKB-KW"/>
</dbReference>
<dbReference type="GO" id="GO:0008033">
    <property type="term" value="P:tRNA processing"/>
    <property type="evidence" value="ECO:0007669"/>
    <property type="project" value="UniProtKB-KW"/>
</dbReference>
<dbReference type="InterPro" id="IPR024942">
    <property type="entry name" value="Maturase_MatK_N"/>
</dbReference>
<keyword evidence="3 9" id="KW-0150">Chloroplast</keyword>
<evidence type="ECO:0000256" key="9">
    <source>
        <dbReference type="RuleBase" id="RU004226"/>
    </source>
</evidence>
<geneLocation type="chloroplast" evidence="12"/>
<feature type="domain" description="Domain X" evidence="10">
    <location>
        <begin position="371"/>
        <end position="481"/>
    </location>
</feature>
<dbReference type="Pfam" id="PF01348">
    <property type="entry name" value="Intron_maturas2"/>
    <property type="match status" value="1"/>
</dbReference>
<evidence type="ECO:0000256" key="6">
    <source>
        <dbReference type="ARBA" id="ARBA00022694"/>
    </source>
</evidence>
<dbReference type="AlphaFoldDB" id="A0A2H4DWD4"/>
<accession>A0A2H4DWD4</accession>
<sequence length="518" mass="61998">MLPVQIEMKMEEFRGYLEKDGSRQGHFLFLYPLLFQEYIYALAYDYGLNGSSIFAEIFYYDNKSSSVLVKHLITRIYQQNYLIYLVDDSSQNRVVGHSNYLYSQMMSEGFVLIMEIPFLLRLISSLEEKEIPKSQNLRSIHSIFPFLEDKLSHLTYVSNIVIPHPIHMEILVQILQSWIQDVPSLHLLRFFLHEYSNWNSFITSKKSIYAISKENKRFFRFLYNSYVFECEFLFVFFRKQSSYLRLTSSGVFLERTYFYGKIEHFILACLNYFQETLWFFKEPFMHYVRYQGKVILSSKGTHLRMRKWRSYLVNFWQYYFQYWSQPHRIQINQLSNNSFCFWGYLSSVLINHSVVRNQMLENFFLMDTVTKKFDTLVSVIPLIRSLAKAKFCTVCGHPISKPIWADLSDGDIIYRFGRIYRNFSHYHSGSSKKKILYRIKYILRISCARTLARKHKSTSRAFLQRLGSGLLEEFFTEEEQIISLILPQAPFRSHTGRIWYLDIICINDLWNPSFHDRV</sequence>
<reference evidence="12" key="1">
    <citation type="submission" date="2015-09" db="EMBL/GenBank/DDBJ databases">
        <title>Multiple independent plastid gene losses in the Burmannia (Burmanniaceae).</title>
        <authorList>
            <person name="Jo S."/>
            <person name="Kim K.-J."/>
        </authorList>
    </citation>
    <scope>NUCLEOTIDE SEQUENCE</scope>
</reference>
<dbReference type="InterPro" id="IPR024937">
    <property type="entry name" value="Domain_X"/>
</dbReference>
<proteinExistence type="inferred from homology"/>
<organism evidence="12">
    <name type="scientific">Tacca leontopetaloides</name>
    <name type="common">Polynesian arrowroot</name>
    <dbReference type="NCBI Taxonomy" id="72648"/>
    <lineage>
        <taxon>Eukaryota</taxon>
        <taxon>Viridiplantae</taxon>
        <taxon>Streptophyta</taxon>
        <taxon>Embryophyta</taxon>
        <taxon>Tracheophyta</taxon>
        <taxon>Spermatophyta</taxon>
        <taxon>Magnoliopsida</taxon>
        <taxon>Liliopsida</taxon>
        <taxon>Dioscoreales</taxon>
        <taxon>Taccaceae</taxon>
        <taxon>Tacca</taxon>
    </lineage>
</organism>
<evidence type="ECO:0000259" key="11">
    <source>
        <dbReference type="Pfam" id="PF01824"/>
    </source>
</evidence>
<keyword evidence="6 8" id="KW-0819">tRNA processing</keyword>
<evidence type="ECO:0000256" key="2">
    <source>
        <dbReference type="ARBA" id="ARBA00006621"/>
    </source>
</evidence>
<dbReference type="InterPro" id="IPR002866">
    <property type="entry name" value="Maturase_MatK"/>
</dbReference>